<proteinExistence type="predicted"/>
<name>A0A3P7J312_STRVU</name>
<evidence type="ECO:0000313" key="2">
    <source>
        <dbReference type="Proteomes" id="UP000270094"/>
    </source>
</evidence>
<reference evidence="1 2" key="1">
    <citation type="submission" date="2018-11" db="EMBL/GenBank/DDBJ databases">
        <authorList>
            <consortium name="Pathogen Informatics"/>
        </authorList>
    </citation>
    <scope>NUCLEOTIDE SEQUENCE [LARGE SCALE GENOMIC DNA]</scope>
</reference>
<sequence>MDFRGNSIVCRRRLKGKEYAGIADVEWIFEVIRYYAVGGRASQSNGDLVRARNERLISCNRRDVDTSGAKCSQTTQTTILNASSTADSITTRTETWLCNRRIEISESFTAFLCHSTEITIEYAEITSQEVFPVDELSDGIEQLLLDGVSIAVNLAECRDECFNQMRCKV</sequence>
<dbReference type="AlphaFoldDB" id="A0A3P7J312"/>
<dbReference type="Proteomes" id="UP000270094">
    <property type="component" value="Unassembled WGS sequence"/>
</dbReference>
<gene>
    <name evidence="1" type="ORF">SVUK_LOCUS14569</name>
</gene>
<keyword evidence="2" id="KW-1185">Reference proteome</keyword>
<accession>A0A3P7J312</accession>
<protein>
    <submittedName>
        <fullName evidence="1">Uncharacterized protein</fullName>
    </submittedName>
</protein>
<organism evidence="1 2">
    <name type="scientific">Strongylus vulgaris</name>
    <name type="common">Blood worm</name>
    <dbReference type="NCBI Taxonomy" id="40348"/>
    <lineage>
        <taxon>Eukaryota</taxon>
        <taxon>Metazoa</taxon>
        <taxon>Ecdysozoa</taxon>
        <taxon>Nematoda</taxon>
        <taxon>Chromadorea</taxon>
        <taxon>Rhabditida</taxon>
        <taxon>Rhabditina</taxon>
        <taxon>Rhabditomorpha</taxon>
        <taxon>Strongyloidea</taxon>
        <taxon>Strongylidae</taxon>
        <taxon>Strongylus</taxon>
    </lineage>
</organism>
<evidence type="ECO:0000313" key="1">
    <source>
        <dbReference type="EMBL" id="VDM79571.1"/>
    </source>
</evidence>
<dbReference type="EMBL" id="UYYB01105600">
    <property type="protein sequence ID" value="VDM79571.1"/>
    <property type="molecule type" value="Genomic_DNA"/>
</dbReference>